<proteinExistence type="predicted"/>
<gene>
    <name evidence="6" type="primary">vpl1_1</name>
    <name evidence="6" type="ORF">A0H81_00075</name>
</gene>
<sequence>MDPSAVVYFPRKFVIKHFRGLCNVSFESALKSRLSIVMSFKAIFALVTLAVATYAAPSRQVACSAGRVASNSACCKCSTFWTTSRQTCSMVASAARKSTSLCLTFHDAIGFSPMLFREGKFGGGGADGSIMHFAQIETNFHANLGVDDIVETQRPFALKHEVSFGDLSSGLQLRGWPTSRVPHGALERHPAISRPAGSRALRPDGHYLRPHGRCWVHPERGRRPSDLAHLAAQDHVDPTIPGTPFDSTPSDFDAQFFVETLLTGTLFPGNGSNVGEVMSPLAGEIRILSDFEIARDARTACEWQSFITDHTAMVTKFERVMSKLATLGQNARELIDCSEVIPVPAAAKLAAVTLPAGRSWLMSRPRAPPRRSPSSARPPVRPPPSPRPPS</sequence>
<dbReference type="OrthoDB" id="2113341at2759"/>
<feature type="binding site" evidence="2">
    <location>
        <position position="107"/>
    </location>
    <ligand>
        <name>Ca(2+)</name>
        <dbReference type="ChEBI" id="CHEBI:29108"/>
        <label>1</label>
    </ligand>
</feature>
<evidence type="ECO:0000259" key="5">
    <source>
        <dbReference type="Pfam" id="PF11895"/>
    </source>
</evidence>
<feature type="region of interest" description="Disordered" evidence="4">
    <location>
        <begin position="361"/>
        <end position="390"/>
    </location>
</feature>
<organism evidence="6 7">
    <name type="scientific">Grifola frondosa</name>
    <name type="common">Maitake</name>
    <name type="synonym">Polyporus frondosus</name>
    <dbReference type="NCBI Taxonomy" id="5627"/>
    <lineage>
        <taxon>Eukaryota</taxon>
        <taxon>Fungi</taxon>
        <taxon>Dikarya</taxon>
        <taxon>Basidiomycota</taxon>
        <taxon>Agaricomycotina</taxon>
        <taxon>Agaricomycetes</taxon>
        <taxon>Polyporales</taxon>
        <taxon>Grifolaceae</taxon>
        <taxon>Grifola</taxon>
    </lineage>
</organism>
<feature type="domain" description="Fungal ligninase C-terminal" evidence="5">
    <location>
        <begin position="313"/>
        <end position="358"/>
    </location>
</feature>
<feature type="disulfide bond" evidence="3">
    <location>
        <begin position="74"/>
        <end position="337"/>
    </location>
</feature>
<dbReference type="GO" id="GO:0004601">
    <property type="term" value="F:peroxidase activity"/>
    <property type="evidence" value="ECO:0007669"/>
    <property type="project" value="UniProtKB-KW"/>
</dbReference>
<feature type="binding site" description="axial binding residue" evidence="2">
    <location>
        <position position="229"/>
    </location>
    <ligand>
        <name>heme b</name>
        <dbReference type="ChEBI" id="CHEBI:60344"/>
    </ligand>
    <ligandPart>
        <name>Fe</name>
        <dbReference type="ChEBI" id="CHEBI:18248"/>
    </ligandPart>
</feature>
<dbReference type="AlphaFoldDB" id="A0A1C7MWL4"/>
<dbReference type="InterPro" id="IPR001621">
    <property type="entry name" value="Ligninase"/>
</dbReference>
<keyword evidence="2" id="KW-0106">Calcium</keyword>
<comment type="cofactor">
    <cofactor evidence="2">
        <name>heme b</name>
        <dbReference type="ChEBI" id="CHEBI:60344"/>
    </cofactor>
    <text evidence="2">Binds 1 heme b (iron(II)-protoporphyrin IX) group per subunit.</text>
</comment>
<dbReference type="GO" id="GO:0006979">
    <property type="term" value="P:response to oxidative stress"/>
    <property type="evidence" value="ECO:0007669"/>
    <property type="project" value="InterPro"/>
</dbReference>
<keyword evidence="3" id="KW-1015">Disulfide bond</keyword>
<dbReference type="Gene3D" id="1.10.520.10">
    <property type="match status" value="1"/>
</dbReference>
<feature type="binding site" evidence="2">
    <location>
        <position position="127"/>
    </location>
    <ligand>
        <name>Ca(2+)</name>
        <dbReference type="ChEBI" id="CHEBI:29108"/>
        <label>1</label>
    </ligand>
</feature>
<keyword evidence="6" id="KW-0560">Oxidoreductase</keyword>
<dbReference type="GO" id="GO:0020037">
    <property type="term" value="F:heme binding"/>
    <property type="evidence" value="ECO:0007669"/>
    <property type="project" value="InterPro"/>
</dbReference>
<feature type="disulfide bond" evidence="3">
    <location>
        <begin position="63"/>
        <end position="75"/>
    </location>
</feature>
<dbReference type="STRING" id="5627.A0A1C7MWL4"/>
<feature type="binding site" evidence="2">
    <location>
        <position position="248"/>
    </location>
    <ligand>
        <name>Ca(2+)</name>
        <dbReference type="ChEBI" id="CHEBI:29108"/>
        <label>2</label>
    </ligand>
</feature>
<feature type="binding site" evidence="2">
    <location>
        <position position="125"/>
    </location>
    <ligand>
        <name>Ca(2+)</name>
        <dbReference type="ChEBI" id="CHEBI:29108"/>
        <label>1</label>
    </ligand>
</feature>
<feature type="binding site" evidence="2">
    <location>
        <position position="129"/>
    </location>
    <ligand>
        <name>Ca(2+)</name>
        <dbReference type="ChEBI" id="CHEBI:29108"/>
        <label>1</label>
    </ligand>
</feature>
<dbReference type="GO" id="GO:0046872">
    <property type="term" value="F:metal ion binding"/>
    <property type="evidence" value="ECO:0007669"/>
    <property type="project" value="UniProtKB-KW"/>
</dbReference>
<name>A0A1C7MWL4_GRIFR</name>
<dbReference type="InterPro" id="IPR010255">
    <property type="entry name" value="Haem_peroxidase_sf"/>
</dbReference>
<evidence type="ECO:0000256" key="2">
    <source>
        <dbReference type="PIRSR" id="PIRSR601621-2"/>
    </source>
</evidence>
<dbReference type="Proteomes" id="UP000092993">
    <property type="component" value="Unassembled WGS sequence"/>
</dbReference>
<keyword evidence="2" id="KW-0349">Heme</keyword>
<evidence type="ECO:0000313" key="6">
    <source>
        <dbReference type="EMBL" id="OBZ79464.1"/>
    </source>
</evidence>
<evidence type="ECO:0000256" key="3">
    <source>
        <dbReference type="PIRSR" id="PIRSR601621-4"/>
    </source>
</evidence>
<evidence type="ECO:0000313" key="7">
    <source>
        <dbReference type="Proteomes" id="UP000092993"/>
    </source>
</evidence>
<feature type="compositionally biased region" description="Pro residues" evidence="4">
    <location>
        <begin position="379"/>
        <end position="390"/>
    </location>
</feature>
<reference evidence="6 7" key="1">
    <citation type="submission" date="2016-03" db="EMBL/GenBank/DDBJ databases">
        <title>Whole genome sequencing of Grifola frondosa 9006-11.</title>
        <authorList>
            <person name="Min B."/>
            <person name="Park H."/>
            <person name="Kim J.-G."/>
            <person name="Cho H."/>
            <person name="Oh Y.-L."/>
            <person name="Kong W.-S."/>
            <person name="Choi I.-G."/>
        </authorList>
    </citation>
    <scope>NUCLEOTIDE SEQUENCE [LARGE SCALE GENOMIC DNA]</scope>
    <source>
        <strain evidence="6 7">9006-11</strain>
    </source>
</reference>
<keyword evidence="2" id="KW-0408">Iron</keyword>
<feature type="active site" description="Proton acceptor" evidence="1">
    <location>
        <position position="106"/>
    </location>
</feature>
<comment type="cofactor">
    <cofactor evidence="2">
        <name>Ca(2+)</name>
        <dbReference type="ChEBI" id="CHEBI:29108"/>
    </cofactor>
    <text evidence="2">Binds 2 calcium ions per subunit.</text>
</comment>
<keyword evidence="7" id="KW-1185">Reference proteome</keyword>
<keyword evidence="6" id="KW-0575">Peroxidase</keyword>
<dbReference type="Gene3D" id="1.10.420.10">
    <property type="entry name" value="Peroxidase, domain 2"/>
    <property type="match status" value="1"/>
</dbReference>
<dbReference type="SUPFAM" id="SSF48113">
    <property type="entry name" value="Heme-dependent peroxidases"/>
    <property type="match status" value="1"/>
</dbReference>
<evidence type="ECO:0000256" key="1">
    <source>
        <dbReference type="PIRSR" id="PIRSR601621-1"/>
    </source>
</evidence>
<dbReference type="InterPro" id="IPR024589">
    <property type="entry name" value="Ligninase_C"/>
</dbReference>
<dbReference type="PRINTS" id="PR00462">
    <property type="entry name" value="LIGNINASE"/>
</dbReference>
<comment type="caution">
    <text evidence="6">The sequence shown here is derived from an EMBL/GenBank/DDBJ whole genome shotgun (WGS) entry which is preliminary data.</text>
</comment>
<feature type="binding site" evidence="2">
    <location>
        <position position="253"/>
    </location>
    <ligand>
        <name>Ca(2+)</name>
        <dbReference type="ChEBI" id="CHEBI:29108"/>
        <label>2</label>
    </ligand>
</feature>
<dbReference type="EMBL" id="LUGG01000001">
    <property type="protein sequence ID" value="OBZ79464.1"/>
    <property type="molecule type" value="Genomic_DNA"/>
</dbReference>
<keyword evidence="2" id="KW-0479">Metal-binding</keyword>
<protein>
    <submittedName>
        <fullName evidence="6">Versatile peroxidase VPL1</fullName>
    </submittedName>
</protein>
<feature type="binding site" evidence="2">
    <location>
        <position position="246"/>
    </location>
    <ligand>
        <name>Ca(2+)</name>
        <dbReference type="ChEBI" id="CHEBI:29108"/>
        <label>2</label>
    </ligand>
</feature>
<dbReference type="Pfam" id="PF11895">
    <property type="entry name" value="Peroxidase_ext"/>
    <property type="match status" value="1"/>
</dbReference>
<accession>A0A1C7MWL4</accession>
<evidence type="ECO:0000256" key="4">
    <source>
        <dbReference type="SAM" id="MobiDB-lite"/>
    </source>
</evidence>